<evidence type="ECO:0000256" key="6">
    <source>
        <dbReference type="ARBA" id="ARBA00048178"/>
    </source>
</evidence>
<gene>
    <name evidence="8" type="ORF">SAMN05216180_1572</name>
</gene>
<dbReference type="CDD" id="cd01983">
    <property type="entry name" value="SIMIBI"/>
    <property type="match status" value="1"/>
</dbReference>
<dbReference type="Gene3D" id="3.40.50.300">
    <property type="entry name" value="P-loop containing nucleotide triphosphate hydrolases"/>
    <property type="match status" value="1"/>
</dbReference>
<comment type="similarity">
    <text evidence="1">Belongs to the zeta toxin family.</text>
</comment>
<keyword evidence="4" id="KW-0067">ATP-binding</keyword>
<dbReference type="Pfam" id="PF06414">
    <property type="entry name" value="Zeta_toxin"/>
    <property type="match status" value="1"/>
</dbReference>
<dbReference type="GO" id="GO:0016301">
    <property type="term" value="F:kinase activity"/>
    <property type="evidence" value="ECO:0007669"/>
    <property type="project" value="InterPro"/>
</dbReference>
<dbReference type="InterPro" id="IPR027417">
    <property type="entry name" value="P-loop_NTPase"/>
</dbReference>
<keyword evidence="9" id="KW-1185">Reference proteome</keyword>
<dbReference type="EC" id="2.7.1.176" evidence="2"/>
<feature type="domain" description="Zeta toxin" evidence="7">
    <location>
        <begin position="5"/>
        <end position="54"/>
    </location>
</feature>
<dbReference type="GO" id="GO:0051782">
    <property type="term" value="P:negative regulation of cell division"/>
    <property type="evidence" value="ECO:0007669"/>
    <property type="project" value="TreeGrafter"/>
</dbReference>
<dbReference type="InterPro" id="IPR050625">
    <property type="entry name" value="ParA/MinD_ATPase"/>
</dbReference>
<dbReference type="RefSeq" id="WP_092753314.1">
    <property type="nucleotide sequence ID" value="NZ_FOCG01000001.1"/>
</dbReference>
<keyword evidence="3" id="KW-0547">Nucleotide-binding</keyword>
<dbReference type="Proteomes" id="UP000199158">
    <property type="component" value="Unassembled WGS sequence"/>
</dbReference>
<dbReference type="EMBL" id="FOCG01000001">
    <property type="protein sequence ID" value="SEM74815.1"/>
    <property type="molecule type" value="Genomic_DNA"/>
</dbReference>
<dbReference type="PANTHER" id="PTHR43384">
    <property type="entry name" value="SEPTUM SITE-DETERMINING PROTEIN MIND HOMOLOG, CHLOROPLASTIC-RELATED"/>
    <property type="match status" value="1"/>
</dbReference>
<dbReference type="SUPFAM" id="SSF52540">
    <property type="entry name" value="P-loop containing nucleoside triphosphate hydrolases"/>
    <property type="match status" value="1"/>
</dbReference>
<protein>
    <recommendedName>
        <fullName evidence="5">UDP-N-acetylglucosamine kinase</fullName>
        <ecNumber evidence="2">2.7.1.176</ecNumber>
    </recommendedName>
    <alternativeName>
        <fullName evidence="5">UDP-N-acetylglucosamine kinase</fullName>
    </alternativeName>
</protein>
<evidence type="ECO:0000256" key="3">
    <source>
        <dbReference type="ARBA" id="ARBA00022741"/>
    </source>
</evidence>
<reference evidence="8 9" key="1">
    <citation type="submission" date="2016-10" db="EMBL/GenBank/DDBJ databases">
        <authorList>
            <person name="de Groot N.N."/>
        </authorList>
    </citation>
    <scope>NUCLEOTIDE SEQUENCE [LARGE SCALE GENOMIC DNA]</scope>
    <source>
        <strain evidence="8 9">CGMCC 1.5070</strain>
    </source>
</reference>
<evidence type="ECO:0000313" key="8">
    <source>
        <dbReference type="EMBL" id="SEM74815.1"/>
    </source>
</evidence>
<dbReference type="GO" id="GO:0016887">
    <property type="term" value="F:ATP hydrolysis activity"/>
    <property type="evidence" value="ECO:0007669"/>
    <property type="project" value="TreeGrafter"/>
</dbReference>
<dbReference type="InterPro" id="IPR010488">
    <property type="entry name" value="Zeta_toxin_domain"/>
</dbReference>
<comment type="catalytic activity">
    <reaction evidence="6">
        <text>UDP-N-acetyl-alpha-D-glucosamine + ATP = UDP-N-acetyl-alpha-D-glucosamine 3'-phosphate + ADP + H(+)</text>
        <dbReference type="Rhea" id="RHEA:32671"/>
        <dbReference type="ChEBI" id="CHEBI:15378"/>
        <dbReference type="ChEBI" id="CHEBI:30616"/>
        <dbReference type="ChEBI" id="CHEBI:57705"/>
        <dbReference type="ChEBI" id="CHEBI:64353"/>
        <dbReference type="ChEBI" id="CHEBI:456216"/>
        <dbReference type="EC" id="2.7.1.176"/>
    </reaction>
</comment>
<dbReference type="STRING" id="474960.SAMN05216180_1572"/>
<evidence type="ECO:0000256" key="4">
    <source>
        <dbReference type="ARBA" id="ARBA00022840"/>
    </source>
</evidence>
<evidence type="ECO:0000259" key="7">
    <source>
        <dbReference type="Pfam" id="PF06414"/>
    </source>
</evidence>
<evidence type="ECO:0000256" key="5">
    <source>
        <dbReference type="ARBA" id="ARBA00032897"/>
    </source>
</evidence>
<dbReference type="OrthoDB" id="1705293at2"/>
<dbReference type="PANTHER" id="PTHR43384:SF6">
    <property type="entry name" value="SEPTUM SITE-DETERMINING PROTEIN MIND HOMOLOG, CHLOROPLASTIC"/>
    <property type="match status" value="1"/>
</dbReference>
<evidence type="ECO:0000256" key="2">
    <source>
        <dbReference type="ARBA" id="ARBA00011963"/>
    </source>
</evidence>
<evidence type="ECO:0000313" key="9">
    <source>
        <dbReference type="Proteomes" id="UP000199158"/>
    </source>
</evidence>
<proteinExistence type="inferred from homology"/>
<accession>A0A1H8AVV5</accession>
<dbReference type="GO" id="GO:0005829">
    <property type="term" value="C:cytosol"/>
    <property type="evidence" value="ECO:0007669"/>
    <property type="project" value="TreeGrafter"/>
</dbReference>
<name>A0A1H8AVV5_9FIRM</name>
<organism evidence="8 9">
    <name type="scientific">Hydrogenoanaerobacterium saccharovorans</name>
    <dbReference type="NCBI Taxonomy" id="474960"/>
    <lineage>
        <taxon>Bacteria</taxon>
        <taxon>Bacillati</taxon>
        <taxon>Bacillota</taxon>
        <taxon>Clostridia</taxon>
        <taxon>Eubacteriales</taxon>
        <taxon>Oscillospiraceae</taxon>
        <taxon>Hydrogenoanaerobacterium</taxon>
    </lineage>
</organism>
<dbReference type="GO" id="GO:0005524">
    <property type="term" value="F:ATP binding"/>
    <property type="evidence" value="ECO:0007669"/>
    <property type="project" value="UniProtKB-KW"/>
</dbReference>
<dbReference type="GO" id="GO:0009898">
    <property type="term" value="C:cytoplasmic side of plasma membrane"/>
    <property type="evidence" value="ECO:0007669"/>
    <property type="project" value="TreeGrafter"/>
</dbReference>
<sequence>MKDIIAVWGNAGAGKSLVSCALANALTAKGNNVIVISTDKLTPMFPVYLPFTEEKPEYSLGRLLSAPVTEDRLRYTIHIHPHNAHLGYMSLLSTENGLSYQTSWKTDTIHQLVQLLLTRDYADYVLFDCTSDVLSDNATLYALKNAKQVVRVLSPDTSGITFSKVQMPILQNGGMNANHIVVLNNVFEYSPSAQIQKDYVIEHILPHCRDAYSKYIGGQLIKGLSDVDGVRFTETIQKIYQQVVTIDE</sequence>
<dbReference type="AlphaFoldDB" id="A0A1H8AVV5"/>
<evidence type="ECO:0000256" key="1">
    <source>
        <dbReference type="ARBA" id="ARBA00009104"/>
    </source>
</evidence>